<evidence type="ECO:0000313" key="4">
    <source>
        <dbReference type="EMBL" id="TQJ09567.1"/>
    </source>
</evidence>
<keyword evidence="2" id="KW-0067">ATP-binding</keyword>
<gene>
    <name evidence="4" type="ORF">FB458_2679</name>
</gene>
<sequence>MTGVLVAVGPRWDSRLATAVEAARDLELTRRCPDLADLLAAAAAGLGRVAVVSDDLRGLDLTVVATLRGHGVEVVGAGTPGEESSERRLRQLGVEVVVPADTTSTDLALAVDRALAGAAGSPGSTLLPGPGHPHDPADPPGRPGGGGPSAHPTGHGSDRAVRGGGAGPGDPSPGADDGSPDDPRPEGVGIAPATGRVVVVWGPTGAPGRTSVALNLAAEAAGLGVPTLLVDADTYGASVAQALSLLDEAPGVAAATRAADQGTLDLPVLARLTPQVLPGLRVLTGLPRAERWPELRPAAVERVLQVARLLAALVVVDIGFNLEDDEELSYDTLAPRRNGVALAALAAADEVVAVGAGDPVGLQRLVRGLQSLSAVGTPPPQVVVNRLRASAVGPGPQAEVTAALERFAGVTPVAVVPDDAAAFDAALLTGRVLAEAAPTSPARTALRALAARLARVEAPARRRRARLGR</sequence>
<dbReference type="GO" id="GO:0009898">
    <property type="term" value="C:cytoplasmic side of plasma membrane"/>
    <property type="evidence" value="ECO:0007669"/>
    <property type="project" value="TreeGrafter"/>
</dbReference>
<dbReference type="Gene3D" id="3.40.50.300">
    <property type="entry name" value="P-loop containing nucleotide triphosphate hydrolases"/>
    <property type="match status" value="1"/>
</dbReference>
<dbReference type="AlphaFoldDB" id="A0A542E2K5"/>
<dbReference type="PANTHER" id="PTHR43384">
    <property type="entry name" value="SEPTUM SITE-DETERMINING PROTEIN MIND HOMOLOG, CHLOROPLASTIC-RELATED"/>
    <property type="match status" value="1"/>
</dbReference>
<keyword evidence="4" id="KW-0282">Flagellum</keyword>
<comment type="caution">
    <text evidence="4">The sequence shown here is derived from an EMBL/GenBank/DDBJ whole genome shotgun (WGS) entry which is preliminary data.</text>
</comment>
<evidence type="ECO:0000313" key="5">
    <source>
        <dbReference type="Proteomes" id="UP000317893"/>
    </source>
</evidence>
<evidence type="ECO:0000256" key="2">
    <source>
        <dbReference type="ARBA" id="ARBA00022840"/>
    </source>
</evidence>
<keyword evidence="4" id="KW-0969">Cilium</keyword>
<dbReference type="GO" id="GO:0005829">
    <property type="term" value="C:cytosol"/>
    <property type="evidence" value="ECO:0007669"/>
    <property type="project" value="TreeGrafter"/>
</dbReference>
<dbReference type="InterPro" id="IPR027417">
    <property type="entry name" value="P-loop_NTPase"/>
</dbReference>
<evidence type="ECO:0000256" key="3">
    <source>
        <dbReference type="SAM" id="MobiDB-lite"/>
    </source>
</evidence>
<dbReference type="GO" id="GO:0051782">
    <property type="term" value="P:negative regulation of cell division"/>
    <property type="evidence" value="ECO:0007669"/>
    <property type="project" value="TreeGrafter"/>
</dbReference>
<accession>A0A542E2K5</accession>
<dbReference type="SUPFAM" id="SSF52540">
    <property type="entry name" value="P-loop containing nucleoside triphosphate hydrolases"/>
    <property type="match status" value="1"/>
</dbReference>
<dbReference type="GO" id="GO:0005524">
    <property type="term" value="F:ATP binding"/>
    <property type="evidence" value="ECO:0007669"/>
    <property type="project" value="UniProtKB-KW"/>
</dbReference>
<dbReference type="OrthoDB" id="3217709at2"/>
<evidence type="ECO:0000256" key="1">
    <source>
        <dbReference type="ARBA" id="ARBA00022741"/>
    </source>
</evidence>
<name>A0A542E2K5_9MICO</name>
<proteinExistence type="predicted"/>
<keyword evidence="4" id="KW-0966">Cell projection</keyword>
<protein>
    <submittedName>
        <fullName evidence="4">MinD-like ATPase involved in chromosome partitioning or flagellar assembly</fullName>
    </submittedName>
</protein>
<dbReference type="GO" id="GO:0016887">
    <property type="term" value="F:ATP hydrolysis activity"/>
    <property type="evidence" value="ECO:0007669"/>
    <property type="project" value="TreeGrafter"/>
</dbReference>
<dbReference type="RefSeq" id="WP_141848913.1">
    <property type="nucleotide sequence ID" value="NZ_BAAAPR010000009.1"/>
</dbReference>
<feature type="compositionally biased region" description="Low complexity" evidence="3">
    <location>
        <begin position="120"/>
        <end position="129"/>
    </location>
</feature>
<keyword evidence="1" id="KW-0547">Nucleotide-binding</keyword>
<keyword evidence="5" id="KW-1185">Reference proteome</keyword>
<organism evidence="4 5">
    <name type="scientific">Lapillicoccus jejuensis</name>
    <dbReference type="NCBI Taxonomy" id="402171"/>
    <lineage>
        <taxon>Bacteria</taxon>
        <taxon>Bacillati</taxon>
        <taxon>Actinomycetota</taxon>
        <taxon>Actinomycetes</taxon>
        <taxon>Micrococcales</taxon>
        <taxon>Intrasporangiaceae</taxon>
        <taxon>Lapillicoccus</taxon>
    </lineage>
</organism>
<reference evidence="4 5" key="1">
    <citation type="submission" date="2019-06" db="EMBL/GenBank/DDBJ databases">
        <title>Sequencing the genomes of 1000 actinobacteria strains.</title>
        <authorList>
            <person name="Klenk H.-P."/>
        </authorList>
    </citation>
    <scope>NUCLEOTIDE SEQUENCE [LARGE SCALE GENOMIC DNA]</scope>
    <source>
        <strain evidence="4 5">DSM 18607</strain>
    </source>
</reference>
<feature type="region of interest" description="Disordered" evidence="3">
    <location>
        <begin position="120"/>
        <end position="191"/>
    </location>
</feature>
<dbReference type="PANTHER" id="PTHR43384:SF6">
    <property type="entry name" value="SEPTUM SITE-DETERMINING PROTEIN MIND HOMOLOG, CHLOROPLASTIC"/>
    <property type="match status" value="1"/>
</dbReference>
<dbReference type="EMBL" id="VFMN01000001">
    <property type="protein sequence ID" value="TQJ09567.1"/>
    <property type="molecule type" value="Genomic_DNA"/>
</dbReference>
<dbReference type="Proteomes" id="UP000317893">
    <property type="component" value="Unassembled WGS sequence"/>
</dbReference>
<dbReference type="InterPro" id="IPR050625">
    <property type="entry name" value="ParA/MinD_ATPase"/>
</dbReference>